<keyword evidence="2" id="KW-1133">Transmembrane helix</keyword>
<feature type="region of interest" description="Disordered" evidence="1">
    <location>
        <begin position="21"/>
        <end position="89"/>
    </location>
</feature>
<keyword evidence="7" id="KW-1185">Reference proteome</keyword>
<proteinExistence type="predicted"/>
<sequence>MKQIKILILLLCVYSLNAKDSNSSDNRSNQMNPNNDAYWQSRGYDERPSDWDASSNDDADNHSNQMNPNNDAYWQSRGYDERPNDWNTSSDKYDDYNNYENPLNLIDLFENNKLYNDIKEIFYPETHYKNCRTPKEIIDDFMKFKTDKKYYSENQKIENIEICFSDNQSSQKQNTIFSKLKRKIKKHKDFLIGFLSLLFAYYIFKKIKL</sequence>
<name>A0A4R9ILC4_9LEPT</name>
<reference evidence="5" key="1">
    <citation type="submission" date="2018-10" db="EMBL/GenBank/DDBJ databases">
        <authorList>
            <person name="Vincent A.T."/>
            <person name="Schiettekatte O."/>
            <person name="Bourhy P."/>
            <person name="Veyrier F.J."/>
            <person name="Picardeau M."/>
        </authorList>
    </citation>
    <scope>NUCLEOTIDE SEQUENCE</scope>
    <source>
        <strain evidence="5">201800281</strain>
    </source>
</reference>
<feature type="chain" id="PRO_5043195337" evidence="3">
    <location>
        <begin position="19"/>
        <end position="209"/>
    </location>
</feature>
<evidence type="ECO:0000313" key="5">
    <source>
        <dbReference type="EMBL" id="TGK89504.1"/>
    </source>
</evidence>
<dbReference type="Proteomes" id="UP000297394">
    <property type="component" value="Unassembled WGS sequence"/>
</dbReference>
<evidence type="ECO:0000256" key="2">
    <source>
        <dbReference type="SAM" id="Phobius"/>
    </source>
</evidence>
<dbReference type="Proteomes" id="UP000297918">
    <property type="component" value="Unassembled WGS sequence"/>
</dbReference>
<feature type="compositionally biased region" description="Polar residues" evidence="1">
    <location>
        <begin position="21"/>
        <end position="38"/>
    </location>
</feature>
<dbReference type="EMBL" id="RQFL01000026">
    <property type="protein sequence ID" value="TGK89504.1"/>
    <property type="molecule type" value="Genomic_DNA"/>
</dbReference>
<gene>
    <name evidence="4" type="ORF">EHQ23_16950</name>
    <name evidence="5" type="ORF">EHQ26_13800</name>
</gene>
<dbReference type="RefSeq" id="WP_135750019.1">
    <property type="nucleotide sequence ID" value="NZ_RQFL01000026.1"/>
</dbReference>
<dbReference type="OrthoDB" id="9554447at2"/>
<evidence type="ECO:0000256" key="1">
    <source>
        <dbReference type="SAM" id="MobiDB-lite"/>
    </source>
</evidence>
<feature type="transmembrane region" description="Helical" evidence="2">
    <location>
        <begin position="187"/>
        <end position="204"/>
    </location>
</feature>
<dbReference type="EMBL" id="RQFM01000027">
    <property type="protein sequence ID" value="TGK79298.1"/>
    <property type="molecule type" value="Genomic_DNA"/>
</dbReference>
<evidence type="ECO:0000313" key="4">
    <source>
        <dbReference type="EMBL" id="TGK79298.1"/>
    </source>
</evidence>
<protein>
    <submittedName>
        <fullName evidence="4">Uncharacterized protein</fullName>
    </submittedName>
</protein>
<evidence type="ECO:0000313" key="7">
    <source>
        <dbReference type="Proteomes" id="UP000297918"/>
    </source>
</evidence>
<comment type="caution">
    <text evidence="4">The sequence shown here is derived from an EMBL/GenBank/DDBJ whole genome shotgun (WGS) entry which is preliminary data.</text>
</comment>
<reference evidence="6 7" key="2">
    <citation type="journal article" date="2019" name="PLoS Negl. Trop. Dis.">
        <title>Revisiting the worldwide diversity of Leptospira species in the environment.</title>
        <authorList>
            <person name="Vincent A.T."/>
            <person name="Schiettekatte O."/>
            <person name="Bourhy P."/>
            <person name="Veyrier F.J."/>
            <person name="Picardeau M."/>
        </authorList>
    </citation>
    <scope>NUCLEOTIDE SEQUENCE [LARGE SCALE GENOMIC DNA]</scope>
    <source>
        <strain evidence="4 6">201800280</strain>
        <strain evidence="7">201800281</strain>
    </source>
</reference>
<organism evidence="4 6">
    <name type="scientific">Leptospira bourretii</name>
    <dbReference type="NCBI Taxonomy" id="2484962"/>
    <lineage>
        <taxon>Bacteria</taxon>
        <taxon>Pseudomonadati</taxon>
        <taxon>Spirochaetota</taxon>
        <taxon>Spirochaetia</taxon>
        <taxon>Leptospirales</taxon>
        <taxon>Leptospiraceae</taxon>
        <taxon>Leptospira</taxon>
    </lineage>
</organism>
<keyword evidence="3" id="KW-0732">Signal</keyword>
<keyword evidence="2" id="KW-0812">Transmembrane</keyword>
<evidence type="ECO:0000256" key="3">
    <source>
        <dbReference type="SAM" id="SignalP"/>
    </source>
</evidence>
<accession>A0A4R9ILC4</accession>
<keyword evidence="2" id="KW-0472">Membrane</keyword>
<evidence type="ECO:0000313" key="6">
    <source>
        <dbReference type="Proteomes" id="UP000297394"/>
    </source>
</evidence>
<feature type="signal peptide" evidence="3">
    <location>
        <begin position="1"/>
        <end position="18"/>
    </location>
</feature>
<dbReference type="AlphaFoldDB" id="A0A4R9ILC4"/>